<sequence>MKPQKASQIDIKEIQPTTKSKIHRFLSRRETEDYCWTNHSIAGEHRSQPIPTNQQKSPGNDAVFTEKTNRRWLLRPVGGKELVPRVNPLLFKVSYGTSYQFLGVLPHRDLALYQNPNPNPNTQKFRSETNNKILDKRSGELESYFFYEREGYIDGGERLVTLIPNLYDKFVVIWASCCGCWTQLNEGNRTDLTRSNLGRNDLS</sequence>
<evidence type="ECO:0000313" key="2">
    <source>
        <dbReference type="Proteomes" id="UP000237105"/>
    </source>
</evidence>
<reference evidence="2" key="1">
    <citation type="submission" date="2016-06" db="EMBL/GenBank/DDBJ databases">
        <title>Parallel loss of symbiosis genes in relatives of nitrogen-fixing non-legume Parasponia.</title>
        <authorList>
            <person name="Van Velzen R."/>
            <person name="Holmer R."/>
            <person name="Bu F."/>
            <person name="Rutten L."/>
            <person name="Van Zeijl A."/>
            <person name="Liu W."/>
            <person name="Santuari L."/>
            <person name="Cao Q."/>
            <person name="Sharma T."/>
            <person name="Shen D."/>
            <person name="Roswanjaya Y."/>
            <person name="Wardhani T."/>
            <person name="Kalhor M.S."/>
            <person name="Jansen J."/>
            <person name="Van den Hoogen J."/>
            <person name="Gungor B."/>
            <person name="Hartog M."/>
            <person name="Hontelez J."/>
            <person name="Verver J."/>
            <person name="Yang W.-C."/>
            <person name="Schijlen E."/>
            <person name="Repin R."/>
            <person name="Schilthuizen M."/>
            <person name="Schranz E."/>
            <person name="Heidstra R."/>
            <person name="Miyata K."/>
            <person name="Fedorova E."/>
            <person name="Kohlen W."/>
            <person name="Bisseling T."/>
            <person name="Smit S."/>
            <person name="Geurts R."/>
        </authorList>
    </citation>
    <scope>NUCLEOTIDE SEQUENCE [LARGE SCALE GENOMIC DNA]</scope>
    <source>
        <strain evidence="2">cv. WU1-14</strain>
    </source>
</reference>
<evidence type="ECO:0000313" key="1">
    <source>
        <dbReference type="EMBL" id="PON41630.1"/>
    </source>
</evidence>
<dbReference type="AlphaFoldDB" id="A0A2P5AYL0"/>
<proteinExistence type="predicted"/>
<keyword evidence="2" id="KW-1185">Reference proteome</keyword>
<accession>A0A2P5AYL0</accession>
<comment type="caution">
    <text evidence="1">The sequence shown here is derived from an EMBL/GenBank/DDBJ whole genome shotgun (WGS) entry which is preliminary data.</text>
</comment>
<organism evidence="1 2">
    <name type="scientific">Parasponia andersonii</name>
    <name type="common">Sponia andersonii</name>
    <dbReference type="NCBI Taxonomy" id="3476"/>
    <lineage>
        <taxon>Eukaryota</taxon>
        <taxon>Viridiplantae</taxon>
        <taxon>Streptophyta</taxon>
        <taxon>Embryophyta</taxon>
        <taxon>Tracheophyta</taxon>
        <taxon>Spermatophyta</taxon>
        <taxon>Magnoliopsida</taxon>
        <taxon>eudicotyledons</taxon>
        <taxon>Gunneridae</taxon>
        <taxon>Pentapetalae</taxon>
        <taxon>rosids</taxon>
        <taxon>fabids</taxon>
        <taxon>Rosales</taxon>
        <taxon>Cannabaceae</taxon>
        <taxon>Parasponia</taxon>
    </lineage>
</organism>
<name>A0A2P5AYL0_PARAD</name>
<protein>
    <submittedName>
        <fullName evidence="1">Uncharacterized protein</fullName>
    </submittedName>
</protein>
<dbReference type="Proteomes" id="UP000237105">
    <property type="component" value="Unassembled WGS sequence"/>
</dbReference>
<dbReference type="EMBL" id="JXTB01000411">
    <property type="protein sequence ID" value="PON41630.1"/>
    <property type="molecule type" value="Genomic_DNA"/>
</dbReference>
<gene>
    <name evidence="1" type="ORF">PanWU01x14_288040</name>
</gene>